<evidence type="ECO:0000313" key="6">
    <source>
        <dbReference type="Proteomes" id="UP000638732"/>
    </source>
</evidence>
<dbReference type="PANTHER" id="PTHR43280">
    <property type="entry name" value="ARAC-FAMILY TRANSCRIPTIONAL REGULATOR"/>
    <property type="match status" value="1"/>
</dbReference>
<dbReference type="AlphaFoldDB" id="A0A965ZKT5"/>
<dbReference type="InterPro" id="IPR003313">
    <property type="entry name" value="AraC-bd"/>
</dbReference>
<evidence type="ECO:0000259" key="4">
    <source>
        <dbReference type="PROSITE" id="PS01124"/>
    </source>
</evidence>
<dbReference type="InterPro" id="IPR018060">
    <property type="entry name" value="HTH_AraC"/>
</dbReference>
<dbReference type="Gene3D" id="2.60.120.10">
    <property type="entry name" value="Jelly Rolls"/>
    <property type="match status" value="1"/>
</dbReference>
<dbReference type="SMART" id="SM00342">
    <property type="entry name" value="HTH_ARAC"/>
    <property type="match status" value="1"/>
</dbReference>
<keyword evidence="2" id="KW-0238">DNA-binding</keyword>
<dbReference type="InterPro" id="IPR009057">
    <property type="entry name" value="Homeodomain-like_sf"/>
</dbReference>
<keyword evidence="1" id="KW-0805">Transcription regulation</keyword>
<name>A0A965ZKT5_9SPHI</name>
<keyword evidence="6" id="KW-1185">Reference proteome</keyword>
<dbReference type="PRINTS" id="PR00032">
    <property type="entry name" value="HTHARAC"/>
</dbReference>
<dbReference type="GO" id="GO:0043565">
    <property type="term" value="F:sequence-specific DNA binding"/>
    <property type="evidence" value="ECO:0007669"/>
    <property type="project" value="InterPro"/>
</dbReference>
<dbReference type="InterPro" id="IPR020449">
    <property type="entry name" value="Tscrpt_reg_AraC-type_HTH"/>
</dbReference>
<evidence type="ECO:0000256" key="1">
    <source>
        <dbReference type="ARBA" id="ARBA00023015"/>
    </source>
</evidence>
<dbReference type="Gene3D" id="1.10.10.60">
    <property type="entry name" value="Homeodomain-like"/>
    <property type="match status" value="1"/>
</dbReference>
<protein>
    <submittedName>
        <fullName evidence="5">Helix-turn-helix domain-containing protein</fullName>
    </submittedName>
</protein>
<dbReference type="InterPro" id="IPR037923">
    <property type="entry name" value="HTH-like"/>
</dbReference>
<organism evidence="5 6">
    <name type="scientific">Mucilaginibacter agri</name>
    <dbReference type="NCBI Taxonomy" id="2695265"/>
    <lineage>
        <taxon>Bacteria</taxon>
        <taxon>Pseudomonadati</taxon>
        <taxon>Bacteroidota</taxon>
        <taxon>Sphingobacteriia</taxon>
        <taxon>Sphingobacteriales</taxon>
        <taxon>Sphingobacteriaceae</taxon>
        <taxon>Mucilaginibacter</taxon>
    </lineage>
</organism>
<dbReference type="Proteomes" id="UP000638732">
    <property type="component" value="Unassembled WGS sequence"/>
</dbReference>
<dbReference type="Pfam" id="PF02311">
    <property type="entry name" value="AraC_binding"/>
    <property type="match status" value="1"/>
</dbReference>
<sequence>MKKSFPVYDISILSEFKQEDILIRRFAPYLKSHHNLHLAHKHTFYHLVLFTEGDGSHAIDFQNFEVRPNQIYFMTPGQVHSWSFEGHVDGYVINFSVPFFHSFLLQPDYLEQFPFFSGSTSDQVIDLPAELKPEVIRLFEQLIFESETSGRLALDMVKALMLQLFIAISRLTFAQHSHNTTPYNYTLLRNFQKLIETNFSTLKLPKDYAALLYITPNHLNALCNDVLGISAGELIRNRIVLEAKRLLVNPGTTISEVADQLNFADYSYFTKFFKKQTGSTPEEFRKQITNPQHHENVNLR</sequence>
<reference evidence="5" key="1">
    <citation type="submission" date="2020-01" db="EMBL/GenBank/DDBJ databases">
        <authorList>
            <person name="Seo Y.L."/>
        </authorList>
    </citation>
    <scope>NUCLEOTIDE SEQUENCE</scope>
    <source>
        <strain evidence="5">R11</strain>
    </source>
</reference>
<dbReference type="PANTHER" id="PTHR43280:SF32">
    <property type="entry name" value="TRANSCRIPTIONAL REGULATORY PROTEIN"/>
    <property type="match status" value="1"/>
</dbReference>
<evidence type="ECO:0000256" key="3">
    <source>
        <dbReference type="ARBA" id="ARBA00023163"/>
    </source>
</evidence>
<gene>
    <name evidence="5" type="ORF">GSY63_19140</name>
</gene>
<dbReference type="SUPFAM" id="SSF46689">
    <property type="entry name" value="Homeodomain-like"/>
    <property type="match status" value="1"/>
</dbReference>
<dbReference type="PROSITE" id="PS01124">
    <property type="entry name" value="HTH_ARAC_FAMILY_2"/>
    <property type="match status" value="1"/>
</dbReference>
<comment type="caution">
    <text evidence="5">The sequence shown here is derived from an EMBL/GenBank/DDBJ whole genome shotgun (WGS) entry which is preliminary data.</text>
</comment>
<feature type="domain" description="HTH araC/xylS-type" evidence="4">
    <location>
        <begin position="189"/>
        <end position="287"/>
    </location>
</feature>
<proteinExistence type="predicted"/>
<keyword evidence="3" id="KW-0804">Transcription</keyword>
<dbReference type="SUPFAM" id="SSF51215">
    <property type="entry name" value="Regulatory protein AraC"/>
    <property type="match status" value="1"/>
</dbReference>
<reference evidence="5" key="2">
    <citation type="submission" date="2020-10" db="EMBL/GenBank/DDBJ databases">
        <title>Mucilaginibacter sp. nov., isolated from soil.</title>
        <authorList>
            <person name="Jeon C.O."/>
        </authorList>
    </citation>
    <scope>NUCLEOTIDE SEQUENCE</scope>
    <source>
        <strain evidence="5">R11</strain>
    </source>
</reference>
<evidence type="ECO:0000313" key="5">
    <source>
        <dbReference type="EMBL" id="NCD71491.1"/>
    </source>
</evidence>
<evidence type="ECO:0000256" key="2">
    <source>
        <dbReference type="ARBA" id="ARBA00023125"/>
    </source>
</evidence>
<dbReference type="EMBL" id="WWEO01000044">
    <property type="protein sequence ID" value="NCD71491.1"/>
    <property type="molecule type" value="Genomic_DNA"/>
</dbReference>
<dbReference type="RefSeq" id="WP_166587443.1">
    <property type="nucleotide sequence ID" value="NZ_WWEO01000044.1"/>
</dbReference>
<dbReference type="GO" id="GO:0003700">
    <property type="term" value="F:DNA-binding transcription factor activity"/>
    <property type="evidence" value="ECO:0007669"/>
    <property type="project" value="InterPro"/>
</dbReference>
<dbReference type="Pfam" id="PF12833">
    <property type="entry name" value="HTH_18"/>
    <property type="match status" value="1"/>
</dbReference>
<dbReference type="InterPro" id="IPR014710">
    <property type="entry name" value="RmlC-like_jellyroll"/>
</dbReference>
<accession>A0A965ZKT5</accession>